<evidence type="ECO:0000313" key="2">
    <source>
        <dbReference type="EMBL" id="KAJ3510239.1"/>
    </source>
</evidence>
<feature type="transmembrane region" description="Helical" evidence="1">
    <location>
        <begin position="30"/>
        <end position="52"/>
    </location>
</feature>
<keyword evidence="1" id="KW-1133">Transmembrane helix</keyword>
<protein>
    <submittedName>
        <fullName evidence="2">Uncharacterized protein</fullName>
    </submittedName>
</protein>
<gene>
    <name evidence="2" type="ORF">NLJ89_g4794</name>
</gene>
<evidence type="ECO:0000313" key="3">
    <source>
        <dbReference type="Proteomes" id="UP001148786"/>
    </source>
</evidence>
<dbReference type="Proteomes" id="UP001148786">
    <property type="component" value="Unassembled WGS sequence"/>
</dbReference>
<keyword evidence="1" id="KW-0812">Transmembrane</keyword>
<dbReference type="OrthoDB" id="10461187at2759"/>
<organism evidence="2 3">
    <name type="scientific">Agrocybe chaxingu</name>
    <dbReference type="NCBI Taxonomy" id="84603"/>
    <lineage>
        <taxon>Eukaryota</taxon>
        <taxon>Fungi</taxon>
        <taxon>Dikarya</taxon>
        <taxon>Basidiomycota</taxon>
        <taxon>Agaricomycotina</taxon>
        <taxon>Agaricomycetes</taxon>
        <taxon>Agaricomycetidae</taxon>
        <taxon>Agaricales</taxon>
        <taxon>Agaricineae</taxon>
        <taxon>Strophariaceae</taxon>
        <taxon>Agrocybe</taxon>
    </lineage>
</organism>
<dbReference type="EMBL" id="JANKHO010000414">
    <property type="protein sequence ID" value="KAJ3510239.1"/>
    <property type="molecule type" value="Genomic_DNA"/>
</dbReference>
<proteinExistence type="predicted"/>
<evidence type="ECO:0000256" key="1">
    <source>
        <dbReference type="SAM" id="Phobius"/>
    </source>
</evidence>
<name>A0A9W8K2D9_9AGAR</name>
<dbReference type="AlphaFoldDB" id="A0A9W8K2D9"/>
<accession>A0A9W8K2D9</accession>
<reference evidence="2" key="1">
    <citation type="submission" date="2022-07" db="EMBL/GenBank/DDBJ databases">
        <title>Genome Sequence of Agrocybe chaxingu.</title>
        <authorList>
            <person name="Buettner E."/>
        </authorList>
    </citation>
    <scope>NUCLEOTIDE SEQUENCE</scope>
    <source>
        <strain evidence="2">MP-N11</strain>
    </source>
</reference>
<keyword evidence="3" id="KW-1185">Reference proteome</keyword>
<comment type="caution">
    <text evidence="2">The sequence shown here is derived from an EMBL/GenBank/DDBJ whole genome shotgun (WGS) entry which is preliminary data.</text>
</comment>
<sequence length="224" mass="25164">MVGTFAHYKEKRQQYALLASDEEREGTPEAAWYGLWNLVLYGITFTSANLLVFPQRDLLTKTGNPTAKIARSARFPDFVISRGRVHNGERVTEKILLITEIKPYGSNDAQRHLNLSSARSDAEEQVLHYFSRLEAEDQAKVVTLVAAGLSWQWAVYKRAPSTPAKDSGRSASIYLKMHRGMLQLQDHPNDATLRWANPVDVDAGSQGVSPGLQDLLDYLEEDFN</sequence>
<keyword evidence="1" id="KW-0472">Membrane</keyword>